<feature type="transmembrane region" description="Helical" evidence="1">
    <location>
        <begin position="43"/>
        <end position="61"/>
    </location>
</feature>
<keyword evidence="1" id="KW-0812">Transmembrane</keyword>
<reference evidence="2 3" key="1">
    <citation type="submission" date="2019-08" db="EMBL/GenBank/DDBJ databases">
        <title>Bacillus genomes from the desert of Cuatro Cienegas, Coahuila.</title>
        <authorList>
            <person name="Olmedo-Alvarez G."/>
        </authorList>
    </citation>
    <scope>NUCLEOTIDE SEQUENCE [LARGE SCALE GENOMIC DNA]</scope>
    <source>
        <strain evidence="2 3">CH37_1T</strain>
    </source>
</reference>
<accession>A0A5D4SMB1</accession>
<name>A0A5D4SMB1_9BACI</name>
<keyword evidence="1" id="KW-1133">Transmembrane helix</keyword>
<comment type="caution">
    <text evidence="2">The sequence shown here is derived from an EMBL/GenBank/DDBJ whole genome shotgun (WGS) entry which is preliminary data.</text>
</comment>
<evidence type="ECO:0000313" key="2">
    <source>
        <dbReference type="EMBL" id="TYS64209.1"/>
    </source>
</evidence>
<dbReference type="AlphaFoldDB" id="A0A5D4SMB1"/>
<gene>
    <name evidence="2" type="ORF">FZD47_12070</name>
</gene>
<organism evidence="2 3">
    <name type="scientific">Bacillus infantis</name>
    <dbReference type="NCBI Taxonomy" id="324767"/>
    <lineage>
        <taxon>Bacteria</taxon>
        <taxon>Bacillati</taxon>
        <taxon>Bacillota</taxon>
        <taxon>Bacilli</taxon>
        <taxon>Bacillales</taxon>
        <taxon>Bacillaceae</taxon>
        <taxon>Bacillus</taxon>
    </lineage>
</organism>
<dbReference type="RefSeq" id="WP_129613144.1">
    <property type="nucleotide sequence ID" value="NZ_SEHK01000006.1"/>
</dbReference>
<evidence type="ECO:0000313" key="3">
    <source>
        <dbReference type="Proteomes" id="UP000323732"/>
    </source>
</evidence>
<feature type="transmembrane region" description="Helical" evidence="1">
    <location>
        <begin position="16"/>
        <end position="37"/>
    </location>
</feature>
<dbReference type="EMBL" id="VTES01000003">
    <property type="protein sequence ID" value="TYS64209.1"/>
    <property type="molecule type" value="Genomic_DNA"/>
</dbReference>
<protein>
    <submittedName>
        <fullName evidence="2">Uncharacterized protein</fullName>
    </submittedName>
</protein>
<sequence>MREVDRSVKNFFDSNAMYLLFSNILWAVFMSLIPYGIWNMKLFITFMIVTVIEVSIAWIWWKKPDIGIVRYNSLTAYTQFLTMSVFLSFPIYRMTWGYTWFAVCLGIFVLVWILSIYKRESLFLAFTSPKGLKTLIPILIVLGIFFILGGLSSYRGQEMVLMASLTDYGKAWYISLFCYGLGLFIMFITAPLLKKVE</sequence>
<evidence type="ECO:0000256" key="1">
    <source>
        <dbReference type="SAM" id="Phobius"/>
    </source>
</evidence>
<proteinExistence type="predicted"/>
<feature type="transmembrane region" description="Helical" evidence="1">
    <location>
        <begin position="171"/>
        <end position="193"/>
    </location>
</feature>
<dbReference type="Proteomes" id="UP000323732">
    <property type="component" value="Unassembled WGS sequence"/>
</dbReference>
<feature type="transmembrane region" description="Helical" evidence="1">
    <location>
        <begin position="132"/>
        <end position="151"/>
    </location>
</feature>
<keyword evidence="1" id="KW-0472">Membrane</keyword>
<feature type="transmembrane region" description="Helical" evidence="1">
    <location>
        <begin position="73"/>
        <end position="92"/>
    </location>
</feature>
<feature type="transmembrane region" description="Helical" evidence="1">
    <location>
        <begin position="98"/>
        <end position="117"/>
    </location>
</feature>